<dbReference type="Proteomes" id="UP000054270">
    <property type="component" value="Unassembled WGS sequence"/>
</dbReference>
<sequence>MLATNDSMSSSTKLETTELDHANFPPAQYIASITEIDSSAQSLYQNDTNSTTVFDSTRKLTHDLEKVSDSVGTDTQPEGGTQAWVTVMGAWFIIFATFGLLTQLPSTDYYTRFLLSSHTPGNIAWIGSVQLMMPFLLGAVSGKLFDSGYFHVLEISGAIVFTVSLFMLSLVKPQQYYQVFLSQGLGMGIGLGLSFIPTASITVHYFKRRRALATGIVLSGGAMGSVVFPIMIGNALMRTSYPNKALSGEKALPNIKGFFVDAPYVWAIIGALFANFGFFFPIIYLQLFAVQHNIDPNLAFYSLSIVNGVAVIGRISGNHLADLVLFGLTSGAFLSLSVVAISSLARRPDEVGARAGIGLGIGSFGALGAAPAQGALLTDAFLWFKPIIFSGVMLGAATVCFIVTRMLLVKERRTQKV</sequence>
<dbReference type="AlphaFoldDB" id="A0A0D2Q0D8"/>
<keyword evidence="1" id="KW-0472">Membrane</keyword>
<evidence type="ECO:0000256" key="1">
    <source>
        <dbReference type="SAM" id="Phobius"/>
    </source>
</evidence>
<evidence type="ECO:0000313" key="2">
    <source>
        <dbReference type="EMBL" id="KJA25035.1"/>
    </source>
</evidence>
<accession>A0A0D2Q0D8</accession>
<evidence type="ECO:0008006" key="4">
    <source>
        <dbReference type="Google" id="ProtNLM"/>
    </source>
</evidence>
<dbReference type="STRING" id="945553.A0A0D2Q0D8"/>
<keyword evidence="1" id="KW-0812">Transmembrane</keyword>
<feature type="transmembrane region" description="Helical" evidence="1">
    <location>
        <begin position="122"/>
        <end position="140"/>
    </location>
</feature>
<feature type="transmembrane region" description="Helical" evidence="1">
    <location>
        <begin position="152"/>
        <end position="171"/>
    </location>
</feature>
<name>A0A0D2Q0D8_HYPSF</name>
<feature type="transmembrane region" description="Helical" evidence="1">
    <location>
        <begin position="323"/>
        <end position="345"/>
    </location>
</feature>
<dbReference type="InterPro" id="IPR036259">
    <property type="entry name" value="MFS_trans_sf"/>
</dbReference>
<dbReference type="PANTHER" id="PTHR11360">
    <property type="entry name" value="MONOCARBOXYLATE TRANSPORTER"/>
    <property type="match status" value="1"/>
</dbReference>
<feature type="transmembrane region" description="Helical" evidence="1">
    <location>
        <begin position="264"/>
        <end position="286"/>
    </location>
</feature>
<keyword evidence="1" id="KW-1133">Transmembrane helix</keyword>
<proteinExistence type="predicted"/>
<dbReference type="OMA" id="WIGSFQF"/>
<keyword evidence="3" id="KW-1185">Reference proteome</keyword>
<feature type="transmembrane region" description="Helical" evidence="1">
    <location>
        <begin position="387"/>
        <end position="408"/>
    </location>
</feature>
<gene>
    <name evidence="2" type="ORF">HYPSUDRAFT_53283</name>
</gene>
<dbReference type="OrthoDB" id="6499973at2759"/>
<dbReference type="Gene3D" id="1.20.1250.20">
    <property type="entry name" value="MFS general substrate transporter like domains"/>
    <property type="match status" value="1"/>
</dbReference>
<feature type="transmembrane region" description="Helical" evidence="1">
    <location>
        <begin position="177"/>
        <end position="199"/>
    </location>
</feature>
<feature type="transmembrane region" description="Helical" evidence="1">
    <location>
        <begin position="298"/>
        <end position="317"/>
    </location>
</feature>
<evidence type="ECO:0000313" key="3">
    <source>
        <dbReference type="Proteomes" id="UP000054270"/>
    </source>
</evidence>
<protein>
    <recommendedName>
        <fullName evidence="4">Major facilitator superfamily (MFS) profile domain-containing protein</fullName>
    </recommendedName>
</protein>
<dbReference type="InterPro" id="IPR050327">
    <property type="entry name" value="Proton-linked_MCT"/>
</dbReference>
<dbReference type="PANTHER" id="PTHR11360:SF234">
    <property type="entry name" value="MFS-TYPE TRANSPORTER DBAD-RELATED"/>
    <property type="match status" value="1"/>
</dbReference>
<dbReference type="EMBL" id="KN817533">
    <property type="protein sequence ID" value="KJA25035.1"/>
    <property type="molecule type" value="Genomic_DNA"/>
</dbReference>
<feature type="transmembrane region" description="Helical" evidence="1">
    <location>
        <begin position="357"/>
        <end position="375"/>
    </location>
</feature>
<feature type="transmembrane region" description="Helical" evidence="1">
    <location>
        <begin position="83"/>
        <end position="102"/>
    </location>
</feature>
<reference evidence="3" key="1">
    <citation type="submission" date="2014-04" db="EMBL/GenBank/DDBJ databases">
        <title>Evolutionary Origins and Diversification of the Mycorrhizal Mutualists.</title>
        <authorList>
            <consortium name="DOE Joint Genome Institute"/>
            <consortium name="Mycorrhizal Genomics Consortium"/>
            <person name="Kohler A."/>
            <person name="Kuo A."/>
            <person name="Nagy L.G."/>
            <person name="Floudas D."/>
            <person name="Copeland A."/>
            <person name="Barry K.W."/>
            <person name="Cichocki N."/>
            <person name="Veneault-Fourrey C."/>
            <person name="LaButti K."/>
            <person name="Lindquist E.A."/>
            <person name="Lipzen A."/>
            <person name="Lundell T."/>
            <person name="Morin E."/>
            <person name="Murat C."/>
            <person name="Riley R."/>
            <person name="Ohm R."/>
            <person name="Sun H."/>
            <person name="Tunlid A."/>
            <person name="Henrissat B."/>
            <person name="Grigoriev I.V."/>
            <person name="Hibbett D.S."/>
            <person name="Martin F."/>
        </authorList>
    </citation>
    <scope>NUCLEOTIDE SEQUENCE [LARGE SCALE GENOMIC DNA]</scope>
    <source>
        <strain evidence="3">FD-334 SS-4</strain>
    </source>
</reference>
<feature type="transmembrane region" description="Helical" evidence="1">
    <location>
        <begin position="211"/>
        <end position="232"/>
    </location>
</feature>
<dbReference type="SUPFAM" id="SSF103473">
    <property type="entry name" value="MFS general substrate transporter"/>
    <property type="match status" value="1"/>
</dbReference>
<organism evidence="2 3">
    <name type="scientific">Hypholoma sublateritium (strain FD-334 SS-4)</name>
    <dbReference type="NCBI Taxonomy" id="945553"/>
    <lineage>
        <taxon>Eukaryota</taxon>
        <taxon>Fungi</taxon>
        <taxon>Dikarya</taxon>
        <taxon>Basidiomycota</taxon>
        <taxon>Agaricomycotina</taxon>
        <taxon>Agaricomycetes</taxon>
        <taxon>Agaricomycetidae</taxon>
        <taxon>Agaricales</taxon>
        <taxon>Agaricineae</taxon>
        <taxon>Strophariaceae</taxon>
        <taxon>Hypholoma</taxon>
    </lineage>
</organism>